<feature type="non-terminal residue" evidence="2">
    <location>
        <position position="70"/>
    </location>
</feature>
<keyword evidence="3" id="KW-1185">Reference proteome</keyword>
<dbReference type="AlphaFoldDB" id="A0A5C3LGR3"/>
<dbReference type="EMBL" id="ML213700">
    <property type="protein sequence ID" value="TFK31872.1"/>
    <property type="molecule type" value="Genomic_DNA"/>
</dbReference>
<dbReference type="Proteomes" id="UP000308652">
    <property type="component" value="Unassembled WGS sequence"/>
</dbReference>
<keyword evidence="1" id="KW-1133">Transmembrane helix</keyword>
<keyword evidence="1" id="KW-0472">Membrane</keyword>
<accession>A0A5C3LGR3</accession>
<evidence type="ECO:0000313" key="2">
    <source>
        <dbReference type="EMBL" id="TFK31872.1"/>
    </source>
</evidence>
<feature type="transmembrane region" description="Helical" evidence="1">
    <location>
        <begin position="36"/>
        <end position="56"/>
    </location>
</feature>
<keyword evidence="1" id="KW-0812">Transmembrane</keyword>
<name>A0A5C3LGR3_9AGAR</name>
<sequence>MDCSQIILYTICCFTVRILTDYILSHDSSFAYFDNVVITKYLMAVIISCGSHLSIYTSQALSYRTLQNVL</sequence>
<protein>
    <submittedName>
        <fullName evidence="2">Uncharacterized protein</fullName>
    </submittedName>
</protein>
<evidence type="ECO:0000256" key="1">
    <source>
        <dbReference type="SAM" id="Phobius"/>
    </source>
</evidence>
<gene>
    <name evidence="2" type="ORF">BDQ12DRAFT_693397</name>
</gene>
<organism evidence="2 3">
    <name type="scientific">Crucibulum laeve</name>
    <dbReference type="NCBI Taxonomy" id="68775"/>
    <lineage>
        <taxon>Eukaryota</taxon>
        <taxon>Fungi</taxon>
        <taxon>Dikarya</taxon>
        <taxon>Basidiomycota</taxon>
        <taxon>Agaricomycotina</taxon>
        <taxon>Agaricomycetes</taxon>
        <taxon>Agaricomycetidae</taxon>
        <taxon>Agaricales</taxon>
        <taxon>Agaricineae</taxon>
        <taxon>Nidulariaceae</taxon>
        <taxon>Crucibulum</taxon>
    </lineage>
</organism>
<proteinExistence type="predicted"/>
<reference evidence="2 3" key="1">
    <citation type="journal article" date="2019" name="Nat. Ecol. Evol.">
        <title>Megaphylogeny resolves global patterns of mushroom evolution.</title>
        <authorList>
            <person name="Varga T."/>
            <person name="Krizsan K."/>
            <person name="Foldi C."/>
            <person name="Dima B."/>
            <person name="Sanchez-Garcia M."/>
            <person name="Sanchez-Ramirez S."/>
            <person name="Szollosi G.J."/>
            <person name="Szarkandi J.G."/>
            <person name="Papp V."/>
            <person name="Albert L."/>
            <person name="Andreopoulos W."/>
            <person name="Angelini C."/>
            <person name="Antonin V."/>
            <person name="Barry K.W."/>
            <person name="Bougher N.L."/>
            <person name="Buchanan P."/>
            <person name="Buyck B."/>
            <person name="Bense V."/>
            <person name="Catcheside P."/>
            <person name="Chovatia M."/>
            <person name="Cooper J."/>
            <person name="Damon W."/>
            <person name="Desjardin D."/>
            <person name="Finy P."/>
            <person name="Geml J."/>
            <person name="Haridas S."/>
            <person name="Hughes K."/>
            <person name="Justo A."/>
            <person name="Karasinski D."/>
            <person name="Kautmanova I."/>
            <person name="Kiss B."/>
            <person name="Kocsube S."/>
            <person name="Kotiranta H."/>
            <person name="LaButti K.M."/>
            <person name="Lechner B.E."/>
            <person name="Liimatainen K."/>
            <person name="Lipzen A."/>
            <person name="Lukacs Z."/>
            <person name="Mihaltcheva S."/>
            <person name="Morgado L.N."/>
            <person name="Niskanen T."/>
            <person name="Noordeloos M.E."/>
            <person name="Ohm R.A."/>
            <person name="Ortiz-Santana B."/>
            <person name="Ovrebo C."/>
            <person name="Racz N."/>
            <person name="Riley R."/>
            <person name="Savchenko A."/>
            <person name="Shiryaev A."/>
            <person name="Soop K."/>
            <person name="Spirin V."/>
            <person name="Szebenyi C."/>
            <person name="Tomsovsky M."/>
            <person name="Tulloss R.E."/>
            <person name="Uehling J."/>
            <person name="Grigoriev I.V."/>
            <person name="Vagvolgyi C."/>
            <person name="Papp T."/>
            <person name="Martin F.M."/>
            <person name="Miettinen O."/>
            <person name="Hibbett D.S."/>
            <person name="Nagy L.G."/>
        </authorList>
    </citation>
    <scope>NUCLEOTIDE SEQUENCE [LARGE SCALE GENOMIC DNA]</scope>
    <source>
        <strain evidence="2 3">CBS 166.37</strain>
    </source>
</reference>
<feature type="transmembrane region" description="Helical" evidence="1">
    <location>
        <begin position="6"/>
        <end position="24"/>
    </location>
</feature>
<evidence type="ECO:0000313" key="3">
    <source>
        <dbReference type="Proteomes" id="UP000308652"/>
    </source>
</evidence>